<evidence type="ECO:0000256" key="5">
    <source>
        <dbReference type="ARBA" id="ARBA00010617"/>
    </source>
</evidence>
<evidence type="ECO:0000256" key="13">
    <source>
        <dbReference type="ARBA" id="ARBA00023136"/>
    </source>
</evidence>
<evidence type="ECO:0000313" key="16">
    <source>
        <dbReference type="EMBL" id="KAG8176920.1"/>
    </source>
</evidence>
<evidence type="ECO:0000256" key="8">
    <source>
        <dbReference type="ARBA" id="ARBA00022824"/>
    </source>
</evidence>
<feature type="binding site" description="axial binding residue" evidence="14">
    <location>
        <position position="47"/>
    </location>
    <ligand>
        <name>heme</name>
        <dbReference type="ChEBI" id="CHEBI:30413"/>
    </ligand>
    <ligandPart>
        <name>Fe</name>
        <dbReference type="ChEBI" id="CHEBI:18248"/>
    </ligandPart>
</feature>
<keyword evidence="12 15" id="KW-0503">Monooxygenase</keyword>
<comment type="cofactor">
    <cofactor evidence="1 14">
        <name>heme</name>
        <dbReference type="ChEBI" id="CHEBI:30413"/>
    </cofactor>
</comment>
<dbReference type="EMBL" id="JAFNEN010000840">
    <property type="protein sequence ID" value="KAG8176920.1"/>
    <property type="molecule type" value="Genomic_DNA"/>
</dbReference>
<evidence type="ECO:0000256" key="10">
    <source>
        <dbReference type="ARBA" id="ARBA00023002"/>
    </source>
</evidence>
<dbReference type="InterPro" id="IPR001128">
    <property type="entry name" value="Cyt_P450"/>
</dbReference>
<evidence type="ECO:0000256" key="4">
    <source>
        <dbReference type="ARBA" id="ARBA00004406"/>
    </source>
</evidence>
<sequence>MPIYAIHRDPKYFPNPDKFDPERFNPEERAKRHPYVYLPFGAGPRNCVAMRFALMEVKVCLAHVIANFTIKTCPETKVPLDFAYGMGILQPKGIILEMESRTDSPLLK</sequence>
<evidence type="ECO:0000256" key="11">
    <source>
        <dbReference type="ARBA" id="ARBA00023004"/>
    </source>
</evidence>
<accession>A0AAV6TY47</accession>
<proteinExistence type="inferred from homology"/>
<reference evidence="16 17" key="1">
    <citation type="journal article" date="2022" name="Nat. Ecol. Evol.">
        <title>A masculinizing supergene underlies an exaggerated male reproductive morph in a spider.</title>
        <authorList>
            <person name="Hendrickx F."/>
            <person name="De Corte Z."/>
            <person name="Sonet G."/>
            <person name="Van Belleghem S.M."/>
            <person name="Kostlbacher S."/>
            <person name="Vangestel C."/>
        </authorList>
    </citation>
    <scope>NUCLEOTIDE SEQUENCE [LARGE SCALE GENOMIC DNA]</scope>
    <source>
        <strain evidence="16">W744_W776</strain>
    </source>
</reference>
<dbReference type="GO" id="GO:0005789">
    <property type="term" value="C:endoplasmic reticulum membrane"/>
    <property type="evidence" value="ECO:0007669"/>
    <property type="project" value="UniProtKB-SubCell"/>
</dbReference>
<evidence type="ECO:0008006" key="18">
    <source>
        <dbReference type="Google" id="ProtNLM"/>
    </source>
</evidence>
<keyword evidence="9" id="KW-0492">Microsome</keyword>
<comment type="function">
    <text evidence="2">May be involved in the metabolism of insect hormones and in the breakdown of synthetic insecticides.</text>
</comment>
<dbReference type="PANTHER" id="PTHR24292">
    <property type="entry name" value="CYTOCHROME P450"/>
    <property type="match status" value="1"/>
</dbReference>
<dbReference type="PANTHER" id="PTHR24292:SF54">
    <property type="entry name" value="CYP9F3-RELATED"/>
    <property type="match status" value="1"/>
</dbReference>
<gene>
    <name evidence="16" type="ORF">JTE90_018703</name>
</gene>
<organism evidence="16 17">
    <name type="scientific">Oedothorax gibbosus</name>
    <dbReference type="NCBI Taxonomy" id="931172"/>
    <lineage>
        <taxon>Eukaryota</taxon>
        <taxon>Metazoa</taxon>
        <taxon>Ecdysozoa</taxon>
        <taxon>Arthropoda</taxon>
        <taxon>Chelicerata</taxon>
        <taxon>Arachnida</taxon>
        <taxon>Araneae</taxon>
        <taxon>Araneomorphae</taxon>
        <taxon>Entelegynae</taxon>
        <taxon>Araneoidea</taxon>
        <taxon>Linyphiidae</taxon>
        <taxon>Erigoninae</taxon>
        <taxon>Oedothorax</taxon>
    </lineage>
</organism>
<evidence type="ECO:0000256" key="3">
    <source>
        <dbReference type="ARBA" id="ARBA00004174"/>
    </source>
</evidence>
<comment type="similarity">
    <text evidence="5 15">Belongs to the cytochrome P450 family.</text>
</comment>
<comment type="caution">
    <text evidence="16">The sequence shown here is derived from an EMBL/GenBank/DDBJ whole genome shotgun (WGS) entry which is preliminary data.</text>
</comment>
<evidence type="ECO:0000256" key="9">
    <source>
        <dbReference type="ARBA" id="ARBA00022848"/>
    </source>
</evidence>
<dbReference type="PRINTS" id="PR00465">
    <property type="entry name" value="EP450IV"/>
</dbReference>
<evidence type="ECO:0000256" key="12">
    <source>
        <dbReference type="ARBA" id="ARBA00023033"/>
    </source>
</evidence>
<dbReference type="InterPro" id="IPR050476">
    <property type="entry name" value="Insect_CytP450_Detox"/>
</dbReference>
<dbReference type="AlphaFoldDB" id="A0AAV6TY47"/>
<keyword evidence="6 14" id="KW-0349">Heme</keyword>
<evidence type="ECO:0000256" key="7">
    <source>
        <dbReference type="ARBA" id="ARBA00022723"/>
    </source>
</evidence>
<dbReference type="Gene3D" id="1.10.630.10">
    <property type="entry name" value="Cytochrome P450"/>
    <property type="match status" value="1"/>
</dbReference>
<dbReference type="GO" id="GO:0016705">
    <property type="term" value="F:oxidoreductase activity, acting on paired donors, with incorporation or reduction of molecular oxygen"/>
    <property type="evidence" value="ECO:0007669"/>
    <property type="project" value="InterPro"/>
</dbReference>
<comment type="subcellular location">
    <subcellularLocation>
        <location evidence="4">Endoplasmic reticulum membrane</location>
        <topology evidence="4">Peripheral membrane protein</topology>
    </subcellularLocation>
    <subcellularLocation>
        <location evidence="3">Microsome membrane</location>
        <topology evidence="3">Peripheral membrane protein</topology>
    </subcellularLocation>
</comment>
<protein>
    <recommendedName>
        <fullName evidence="18">Cytochrome P450</fullName>
    </recommendedName>
</protein>
<name>A0AAV6TY47_9ARAC</name>
<evidence type="ECO:0000256" key="1">
    <source>
        <dbReference type="ARBA" id="ARBA00001971"/>
    </source>
</evidence>
<evidence type="ECO:0000256" key="6">
    <source>
        <dbReference type="ARBA" id="ARBA00022617"/>
    </source>
</evidence>
<evidence type="ECO:0000256" key="2">
    <source>
        <dbReference type="ARBA" id="ARBA00003690"/>
    </source>
</evidence>
<evidence type="ECO:0000256" key="15">
    <source>
        <dbReference type="RuleBase" id="RU000461"/>
    </source>
</evidence>
<dbReference type="InterPro" id="IPR002403">
    <property type="entry name" value="Cyt_P450_E_grp-IV"/>
</dbReference>
<keyword evidence="8" id="KW-0256">Endoplasmic reticulum</keyword>
<dbReference type="Pfam" id="PF00067">
    <property type="entry name" value="p450"/>
    <property type="match status" value="1"/>
</dbReference>
<keyword evidence="10 15" id="KW-0560">Oxidoreductase</keyword>
<dbReference type="InterPro" id="IPR036396">
    <property type="entry name" value="Cyt_P450_sf"/>
</dbReference>
<dbReference type="PROSITE" id="PS00086">
    <property type="entry name" value="CYTOCHROME_P450"/>
    <property type="match status" value="1"/>
</dbReference>
<dbReference type="SUPFAM" id="SSF48264">
    <property type="entry name" value="Cytochrome P450"/>
    <property type="match status" value="1"/>
</dbReference>
<keyword evidence="17" id="KW-1185">Reference proteome</keyword>
<dbReference type="InterPro" id="IPR017972">
    <property type="entry name" value="Cyt_P450_CS"/>
</dbReference>
<dbReference type="Proteomes" id="UP000827092">
    <property type="component" value="Unassembled WGS sequence"/>
</dbReference>
<evidence type="ECO:0000256" key="14">
    <source>
        <dbReference type="PIRSR" id="PIRSR602403-1"/>
    </source>
</evidence>
<keyword evidence="11 14" id="KW-0408">Iron</keyword>
<dbReference type="GO" id="GO:0020037">
    <property type="term" value="F:heme binding"/>
    <property type="evidence" value="ECO:0007669"/>
    <property type="project" value="InterPro"/>
</dbReference>
<keyword evidence="13" id="KW-0472">Membrane</keyword>
<keyword evidence="7 14" id="KW-0479">Metal-binding</keyword>
<evidence type="ECO:0000313" key="17">
    <source>
        <dbReference type="Proteomes" id="UP000827092"/>
    </source>
</evidence>
<dbReference type="GO" id="GO:0005506">
    <property type="term" value="F:iron ion binding"/>
    <property type="evidence" value="ECO:0007669"/>
    <property type="project" value="InterPro"/>
</dbReference>
<dbReference type="GO" id="GO:0004497">
    <property type="term" value="F:monooxygenase activity"/>
    <property type="evidence" value="ECO:0007669"/>
    <property type="project" value="UniProtKB-KW"/>
</dbReference>